<keyword evidence="2" id="KW-1185">Reference proteome</keyword>
<dbReference type="EMBL" id="GL883124">
    <property type="protein sequence ID" value="EGG03471.1"/>
    <property type="molecule type" value="Genomic_DNA"/>
</dbReference>
<dbReference type="AlphaFoldDB" id="F4RW44"/>
<reference evidence="2" key="1">
    <citation type="journal article" date="2011" name="Proc. Natl. Acad. Sci. U.S.A.">
        <title>Obligate biotrophy features unraveled by the genomic analysis of rust fungi.</title>
        <authorList>
            <person name="Duplessis S."/>
            <person name="Cuomo C.A."/>
            <person name="Lin Y.-C."/>
            <person name="Aerts A."/>
            <person name="Tisserant E."/>
            <person name="Veneault-Fourrey C."/>
            <person name="Joly D.L."/>
            <person name="Hacquard S."/>
            <person name="Amselem J."/>
            <person name="Cantarel B.L."/>
            <person name="Chiu R."/>
            <person name="Coutinho P.M."/>
            <person name="Feau N."/>
            <person name="Field M."/>
            <person name="Frey P."/>
            <person name="Gelhaye E."/>
            <person name="Goldberg J."/>
            <person name="Grabherr M.G."/>
            <person name="Kodira C.D."/>
            <person name="Kohler A."/>
            <person name="Kuees U."/>
            <person name="Lindquist E.A."/>
            <person name="Lucas S.M."/>
            <person name="Mago R."/>
            <person name="Mauceli E."/>
            <person name="Morin E."/>
            <person name="Murat C."/>
            <person name="Pangilinan J.L."/>
            <person name="Park R."/>
            <person name="Pearson M."/>
            <person name="Quesneville H."/>
            <person name="Rouhier N."/>
            <person name="Sakthikumar S."/>
            <person name="Salamov A.A."/>
            <person name="Schmutz J."/>
            <person name="Selles B."/>
            <person name="Shapiro H."/>
            <person name="Tanguay P."/>
            <person name="Tuskan G.A."/>
            <person name="Henrissat B."/>
            <person name="Van de Peer Y."/>
            <person name="Rouze P."/>
            <person name="Ellis J.G."/>
            <person name="Dodds P.N."/>
            <person name="Schein J.E."/>
            <person name="Zhong S."/>
            <person name="Hamelin R.C."/>
            <person name="Grigoriev I.V."/>
            <person name="Szabo L.J."/>
            <person name="Martin F."/>
        </authorList>
    </citation>
    <scope>NUCLEOTIDE SEQUENCE [LARGE SCALE GENOMIC DNA]</scope>
    <source>
        <strain evidence="2">98AG31 / pathotype 3-4-7</strain>
    </source>
</reference>
<evidence type="ECO:0000313" key="1">
    <source>
        <dbReference type="EMBL" id="EGG03471.1"/>
    </source>
</evidence>
<dbReference type="GeneID" id="18925994"/>
<dbReference type="Proteomes" id="UP000001072">
    <property type="component" value="Unassembled WGS sequence"/>
</dbReference>
<dbReference type="KEGG" id="mlr:MELLADRAFT_117339"/>
<accession>F4RW44</accession>
<gene>
    <name evidence="1" type="ORF">MELLADRAFT_117339</name>
</gene>
<dbReference type="HOGENOM" id="CLU_729735_0_0_1"/>
<sequence length="438" mass="48033">MFKMFTIAALERAAALFPLQSNPSSNPTLTQPDLATQASQELTDNTTLLSSNRNDHRSHMSNFINDGIVTSTASDINTSNINTLTPDTPISKDHMLTMSSSELRCLAKKNASRGINKDQMEKLITFHETQQHALAMMAVEIGVSVSAIEATWGKRIAVRMATAWNRYLQTPNAKALFKMYGGLANGIAMGQLSDMWKAMSLEERAAFKAPIPDVELDFGEKVISNKRARQIVQPRTMVKSNPTSLQKSEQRVQSYLTDLIAQATPIAASCNCEFVFFAVSKHLAAHSFQIRVVTPGAQHGVELITETAGTQEFGAQLQGYVTGNTTEAIEAKRHCGGNSKAVRKEVSARLGRLVSEQTSTALSNWPWTDADSVLATFGLRVVITRPESQLDINCLKRPCARLSGPESQLINYELDHGGIEFLQIQSDSVEEASIEQTQ</sequence>
<organism evidence="2">
    <name type="scientific">Melampsora larici-populina (strain 98AG31 / pathotype 3-4-7)</name>
    <name type="common">Poplar leaf rust fungus</name>
    <dbReference type="NCBI Taxonomy" id="747676"/>
    <lineage>
        <taxon>Eukaryota</taxon>
        <taxon>Fungi</taxon>
        <taxon>Dikarya</taxon>
        <taxon>Basidiomycota</taxon>
        <taxon>Pucciniomycotina</taxon>
        <taxon>Pucciniomycetes</taxon>
        <taxon>Pucciniales</taxon>
        <taxon>Melampsoraceae</taxon>
        <taxon>Melampsora</taxon>
    </lineage>
</organism>
<name>F4RW44_MELLP</name>
<dbReference type="CDD" id="cd00084">
    <property type="entry name" value="HMG-box_SF"/>
    <property type="match status" value="1"/>
</dbReference>
<dbReference type="VEuPathDB" id="FungiDB:MELLADRAFT_117339"/>
<dbReference type="RefSeq" id="XP_007413265.1">
    <property type="nucleotide sequence ID" value="XM_007413203.1"/>
</dbReference>
<evidence type="ECO:0000313" key="2">
    <source>
        <dbReference type="Proteomes" id="UP000001072"/>
    </source>
</evidence>
<dbReference type="InParanoid" id="F4RW44"/>
<dbReference type="OrthoDB" id="2500693at2759"/>
<proteinExistence type="predicted"/>
<protein>
    <submittedName>
        <fullName evidence="1">Uncharacterized protein</fullName>
    </submittedName>
</protein>